<dbReference type="Gene3D" id="3.60.130.10">
    <property type="entry name" value="Clavaminate synthase-like"/>
    <property type="match status" value="1"/>
</dbReference>
<dbReference type="Proteomes" id="UP000019225">
    <property type="component" value="Chromosome"/>
</dbReference>
<dbReference type="STRING" id="1449976.KALB_5896"/>
<comment type="similarity">
    <text evidence="1">Belongs to the clavaminate synthase family.</text>
</comment>
<reference evidence="6 7" key="1">
    <citation type="journal article" date="2014" name="BMC Genomics">
        <title>Complete genome sequence of producer of the glycopeptide antibiotic Aculeximycin Kutzneria albida DSM 43870T, a representative of minor genus of Pseudonocardiaceae.</title>
        <authorList>
            <person name="Rebets Y."/>
            <person name="Tokovenko B."/>
            <person name="Lushchyk I."/>
            <person name="Ruckert C."/>
            <person name="Zaburannyi N."/>
            <person name="Bechthold A."/>
            <person name="Kalinowski J."/>
            <person name="Luzhetskyy A."/>
        </authorList>
    </citation>
    <scope>NUCLEOTIDE SEQUENCE [LARGE SCALE GENOMIC DNA]</scope>
    <source>
        <strain evidence="6">DSM 43870</strain>
    </source>
</reference>
<evidence type="ECO:0000256" key="4">
    <source>
        <dbReference type="ARBA" id="ARBA00023004"/>
    </source>
</evidence>
<protein>
    <submittedName>
        <fullName evidence="6">Uncharacterized protein</fullName>
    </submittedName>
</protein>
<keyword evidence="2 5" id="KW-0479">Metal-binding</keyword>
<dbReference type="SUPFAM" id="SSF51197">
    <property type="entry name" value="Clavaminate synthase-like"/>
    <property type="match status" value="1"/>
</dbReference>
<feature type="binding site" evidence="5">
    <location>
        <position position="286"/>
    </location>
    <ligand>
        <name>Fe cation</name>
        <dbReference type="ChEBI" id="CHEBI:24875"/>
    </ligand>
</feature>
<dbReference type="HOGENOM" id="CLU_044078_0_0_11"/>
<organism evidence="6 7">
    <name type="scientific">Kutzneria albida DSM 43870</name>
    <dbReference type="NCBI Taxonomy" id="1449976"/>
    <lineage>
        <taxon>Bacteria</taxon>
        <taxon>Bacillati</taxon>
        <taxon>Actinomycetota</taxon>
        <taxon>Actinomycetes</taxon>
        <taxon>Pseudonocardiales</taxon>
        <taxon>Pseudonocardiaceae</taxon>
        <taxon>Kutzneria</taxon>
    </lineage>
</organism>
<sequence>MSITDDIGFSTPILVLSEAERNTVGEVARKLLPSGRNGLNSPEWTEAASAGWQDLPAAARRRLARFRRDSGAEGALLVRGLPVDESLLPDTPSASGSVQLAPTVPAALLTMFACGLGDPAAFLAEKSGALVQDVVPVPGNENFQGNEGSVLLSLHNENAFHRHRPDYVLLLCLRADHERVAGLRVACIRRARPQLSASCLRALHRAEFVTSPPPSFGSGQDAPAHAVLGGDPEDPDIVVDFAATRPLTESAGEALLELHAALSNTADTYYPAPGDLAIVDNHVALHGRTAFTPRYDGRDRWLQRSFSLRDLRRSRDHRPGDGPVLVR</sequence>
<accession>W5WEI8</accession>
<evidence type="ECO:0000256" key="3">
    <source>
        <dbReference type="ARBA" id="ARBA00023002"/>
    </source>
</evidence>
<dbReference type="KEGG" id="kal:KALB_5896"/>
<evidence type="ECO:0000256" key="5">
    <source>
        <dbReference type="PIRSR" id="PIRSR019543-2"/>
    </source>
</evidence>
<name>W5WEI8_9PSEU</name>
<evidence type="ECO:0000256" key="1">
    <source>
        <dbReference type="ARBA" id="ARBA00008425"/>
    </source>
</evidence>
<keyword evidence="4 5" id="KW-0408">Iron</keyword>
<feature type="binding site" evidence="5">
    <location>
        <position position="157"/>
    </location>
    <ligand>
        <name>Fe cation</name>
        <dbReference type="ChEBI" id="CHEBI:24875"/>
    </ligand>
</feature>
<dbReference type="GO" id="GO:0005506">
    <property type="term" value="F:iron ion binding"/>
    <property type="evidence" value="ECO:0007669"/>
    <property type="project" value="InterPro"/>
</dbReference>
<dbReference type="eggNOG" id="COG2175">
    <property type="taxonomic scope" value="Bacteria"/>
</dbReference>
<feature type="binding site" evidence="5">
    <location>
        <position position="155"/>
    </location>
    <ligand>
        <name>Fe cation</name>
        <dbReference type="ChEBI" id="CHEBI:24875"/>
    </ligand>
</feature>
<dbReference type="GO" id="GO:0016491">
    <property type="term" value="F:oxidoreductase activity"/>
    <property type="evidence" value="ECO:0007669"/>
    <property type="project" value="UniProtKB-KW"/>
</dbReference>
<dbReference type="EMBL" id="CP007155">
    <property type="protein sequence ID" value="AHH99257.1"/>
    <property type="molecule type" value="Genomic_DNA"/>
</dbReference>
<dbReference type="InterPro" id="IPR014503">
    <property type="entry name" value="Clavaminate_syn-like"/>
</dbReference>
<dbReference type="OrthoDB" id="3872700at2"/>
<gene>
    <name evidence="6" type="ORF">KALB_5896</name>
</gene>
<keyword evidence="7" id="KW-1185">Reference proteome</keyword>
<dbReference type="InterPro" id="IPR042098">
    <property type="entry name" value="TauD-like_sf"/>
</dbReference>
<dbReference type="AlphaFoldDB" id="W5WEI8"/>
<keyword evidence="3" id="KW-0560">Oxidoreductase</keyword>
<evidence type="ECO:0000256" key="2">
    <source>
        <dbReference type="ARBA" id="ARBA00022723"/>
    </source>
</evidence>
<dbReference type="PIRSF" id="PIRSF019543">
    <property type="entry name" value="Clavaminate_syn"/>
    <property type="match status" value="1"/>
</dbReference>
<evidence type="ECO:0000313" key="6">
    <source>
        <dbReference type="EMBL" id="AHH99257.1"/>
    </source>
</evidence>
<proteinExistence type="inferred from homology"/>
<dbReference type="PATRIC" id="fig|1449976.3.peg.5920"/>
<evidence type="ECO:0000313" key="7">
    <source>
        <dbReference type="Proteomes" id="UP000019225"/>
    </source>
</evidence>
<dbReference type="RefSeq" id="WP_025359185.1">
    <property type="nucleotide sequence ID" value="NZ_CP007155.1"/>
</dbReference>